<dbReference type="Pfam" id="PF14398">
    <property type="entry name" value="ATPgrasp_YheCD"/>
    <property type="match status" value="1"/>
</dbReference>
<accession>A0ABQ6GDS1</accession>
<dbReference type="SUPFAM" id="SSF56059">
    <property type="entry name" value="Glutathione synthetase ATP-binding domain-like"/>
    <property type="match status" value="1"/>
</dbReference>
<name>A0ABQ6GDS1_9BACL</name>
<dbReference type="Proteomes" id="UP001157114">
    <property type="component" value="Unassembled WGS sequence"/>
</dbReference>
<reference evidence="3 4" key="1">
    <citation type="submission" date="2023-03" db="EMBL/GenBank/DDBJ databases">
        <title>Draft genome sequence of the bacteria which degrade cell wall of Tricholomamatutake.</title>
        <authorList>
            <person name="Konishi Y."/>
            <person name="Fukuta Y."/>
            <person name="Shirasaka N."/>
        </authorList>
    </citation>
    <scope>NUCLEOTIDE SEQUENCE [LARGE SCALE GENOMIC DNA]</scope>
    <source>
        <strain evidence="4">mu1</strain>
    </source>
</reference>
<dbReference type="Gene3D" id="3.30.470.20">
    <property type="entry name" value="ATP-grasp fold, B domain"/>
    <property type="match status" value="1"/>
</dbReference>
<comment type="caution">
    <text evidence="3">The sequence shown here is derived from an EMBL/GenBank/DDBJ whole genome shotgun (WGS) entry which is preliminary data.</text>
</comment>
<proteinExistence type="predicted"/>
<evidence type="ECO:0000256" key="1">
    <source>
        <dbReference type="PROSITE-ProRule" id="PRU00409"/>
    </source>
</evidence>
<keyword evidence="1" id="KW-0067">ATP-binding</keyword>
<evidence type="ECO:0000313" key="4">
    <source>
        <dbReference type="Proteomes" id="UP001157114"/>
    </source>
</evidence>
<protein>
    <recommendedName>
        <fullName evidence="2">ATP-grasp domain-containing protein</fullName>
    </recommendedName>
</protein>
<dbReference type="RefSeq" id="WP_284239570.1">
    <property type="nucleotide sequence ID" value="NZ_BSSQ01000013.1"/>
</dbReference>
<keyword evidence="1" id="KW-0547">Nucleotide-binding</keyword>
<dbReference type="InterPro" id="IPR011761">
    <property type="entry name" value="ATP-grasp"/>
</dbReference>
<dbReference type="InterPro" id="IPR026838">
    <property type="entry name" value="YheC/D"/>
</dbReference>
<sequence length="348" mass="39467">MSDILGIMTHRIGHPGSFARHAKSALAEKFSGILVYTPNDVNLTTRKITGYVYRGGTWARQTLPYPKINMDIGFYSGSQSTRATYIKKASSFPFTGYGLGNKIRIQKHLVASPVLKPYLLPTEPVKDASNFILFVKKYKSVMLKPINGWGGRDIVRVTLDNGQYKVQQNHEQTQLMSAAGIRSLISKALGKERQLMQQWIDIRNKQGIVFDIRALMLKKSEGNWQTTGIAVREARRGKITSNLKSGGHAYEADSYLKKEFGDEKGETLAKSIRELAEYIPDFTEKSYRSRLCELGIDLAVDTNGKLWLLEINIKPGKKIMRELYGFKVWEQTLHTHFQYARSLLPKTK</sequence>
<gene>
    <name evidence="3" type="ORF">MU1_31320</name>
</gene>
<organism evidence="3 4">
    <name type="scientific">Paenibacillus glycanilyticus</name>
    <dbReference type="NCBI Taxonomy" id="126569"/>
    <lineage>
        <taxon>Bacteria</taxon>
        <taxon>Bacillati</taxon>
        <taxon>Bacillota</taxon>
        <taxon>Bacilli</taxon>
        <taxon>Bacillales</taxon>
        <taxon>Paenibacillaceae</taxon>
        <taxon>Paenibacillus</taxon>
    </lineage>
</organism>
<feature type="domain" description="ATP-grasp" evidence="2">
    <location>
        <begin position="112"/>
        <end position="337"/>
    </location>
</feature>
<evidence type="ECO:0000259" key="2">
    <source>
        <dbReference type="PROSITE" id="PS50975"/>
    </source>
</evidence>
<evidence type="ECO:0000313" key="3">
    <source>
        <dbReference type="EMBL" id="GLX68787.1"/>
    </source>
</evidence>
<dbReference type="PROSITE" id="PS50975">
    <property type="entry name" value="ATP_GRASP"/>
    <property type="match status" value="1"/>
</dbReference>
<dbReference type="EMBL" id="BSSQ01000013">
    <property type="protein sequence ID" value="GLX68787.1"/>
    <property type="molecule type" value="Genomic_DNA"/>
</dbReference>
<keyword evidence="4" id="KW-1185">Reference proteome</keyword>